<keyword evidence="1" id="KW-1133">Transmembrane helix</keyword>
<keyword evidence="1" id="KW-0812">Transmembrane</keyword>
<evidence type="ECO:0000313" key="2">
    <source>
        <dbReference type="EMBL" id="MCO5726005.1"/>
    </source>
</evidence>
<dbReference type="Proteomes" id="UP001206312">
    <property type="component" value="Unassembled WGS sequence"/>
</dbReference>
<organism evidence="2 3">
    <name type="scientific">Robiginitalea marina</name>
    <dbReference type="NCBI Taxonomy" id="2954105"/>
    <lineage>
        <taxon>Bacteria</taxon>
        <taxon>Pseudomonadati</taxon>
        <taxon>Bacteroidota</taxon>
        <taxon>Flavobacteriia</taxon>
        <taxon>Flavobacteriales</taxon>
        <taxon>Flavobacteriaceae</taxon>
        <taxon>Robiginitalea</taxon>
    </lineage>
</organism>
<accession>A0ABT1B2A4</accession>
<keyword evidence="3" id="KW-1185">Reference proteome</keyword>
<dbReference type="RefSeq" id="WP_252742377.1">
    <property type="nucleotide sequence ID" value="NZ_JAMXIB010000017.1"/>
</dbReference>
<proteinExistence type="predicted"/>
<reference evidence="2 3" key="1">
    <citation type="submission" date="2022-06" db="EMBL/GenBank/DDBJ databases">
        <authorList>
            <person name="Xuan X."/>
        </authorList>
    </citation>
    <scope>NUCLEOTIDE SEQUENCE [LARGE SCALE GENOMIC DNA]</scope>
    <source>
        <strain evidence="2 3">2V75</strain>
    </source>
</reference>
<name>A0ABT1B2A4_9FLAO</name>
<sequence length="135" mass="15306">MFKKTVLKIVLILAVMVAGVFVFLYYATYSEGVRSGELIKFSRKGVLMKTWEGEVSQGISGAQIFSFSVLDRDQEVIQALKEAEGKYVKLDYEERFATFPWWGDSKYFITGVQVTQSPHVQKFGNNKGEQDGDNN</sequence>
<evidence type="ECO:0000256" key="1">
    <source>
        <dbReference type="SAM" id="Phobius"/>
    </source>
</evidence>
<feature type="transmembrane region" description="Helical" evidence="1">
    <location>
        <begin position="6"/>
        <end position="27"/>
    </location>
</feature>
<comment type="caution">
    <text evidence="2">The sequence shown here is derived from an EMBL/GenBank/DDBJ whole genome shotgun (WGS) entry which is preliminary data.</text>
</comment>
<keyword evidence="1" id="KW-0472">Membrane</keyword>
<evidence type="ECO:0000313" key="3">
    <source>
        <dbReference type="Proteomes" id="UP001206312"/>
    </source>
</evidence>
<dbReference type="EMBL" id="JAMXIB010000017">
    <property type="protein sequence ID" value="MCO5726005.1"/>
    <property type="molecule type" value="Genomic_DNA"/>
</dbReference>
<protein>
    <submittedName>
        <fullName evidence="2">6-phosphogluconate dehydrogenase</fullName>
    </submittedName>
</protein>
<gene>
    <name evidence="2" type="ORF">NG653_14165</name>
</gene>